<keyword evidence="4" id="KW-1185">Reference proteome</keyword>
<evidence type="ECO:0000313" key="4">
    <source>
        <dbReference type="Proteomes" id="UP001165685"/>
    </source>
</evidence>
<reference evidence="3" key="1">
    <citation type="submission" date="2023-01" db="EMBL/GenBank/DDBJ databases">
        <title>Draft genome sequence of Nocardiopsis sp. LSu2-4 isolated from halophytes.</title>
        <authorList>
            <person name="Duangmal K."/>
            <person name="Chantavorakit T."/>
        </authorList>
    </citation>
    <scope>NUCLEOTIDE SEQUENCE</scope>
    <source>
        <strain evidence="3">LSu2-4</strain>
    </source>
</reference>
<feature type="domain" description="Transcription regulator PadR C-terminal" evidence="2">
    <location>
        <begin position="92"/>
        <end position="173"/>
    </location>
</feature>
<accession>A0ABT4TQL1</accession>
<dbReference type="EMBL" id="JAQFWP010000036">
    <property type="protein sequence ID" value="MDA2806539.1"/>
    <property type="molecule type" value="Genomic_DNA"/>
</dbReference>
<proteinExistence type="predicted"/>
<dbReference type="PANTHER" id="PTHR43252:SF4">
    <property type="entry name" value="TRANSCRIPTIONAL REGULATORY PROTEIN"/>
    <property type="match status" value="1"/>
</dbReference>
<dbReference type="InterPro" id="IPR018309">
    <property type="entry name" value="Tscrpt_reg_PadR_C"/>
</dbReference>
<dbReference type="SUPFAM" id="SSF46785">
    <property type="entry name" value="Winged helix' DNA-binding domain"/>
    <property type="match status" value="1"/>
</dbReference>
<dbReference type="InterPro" id="IPR036390">
    <property type="entry name" value="WH_DNA-bd_sf"/>
</dbReference>
<dbReference type="PANTHER" id="PTHR43252">
    <property type="entry name" value="TRANSCRIPTIONAL REGULATOR YQJI"/>
    <property type="match status" value="1"/>
</dbReference>
<dbReference type="InterPro" id="IPR036388">
    <property type="entry name" value="WH-like_DNA-bd_sf"/>
</dbReference>
<dbReference type="RefSeq" id="WP_270679177.1">
    <property type="nucleotide sequence ID" value="NZ_JAQFWP010000036.1"/>
</dbReference>
<comment type="caution">
    <text evidence="3">The sequence shown here is derived from an EMBL/GenBank/DDBJ whole genome shotgun (WGS) entry which is preliminary data.</text>
</comment>
<dbReference type="Proteomes" id="UP001165685">
    <property type="component" value="Unassembled WGS sequence"/>
</dbReference>
<name>A0ABT4TQL1_9ACTN</name>
<dbReference type="Gene3D" id="1.10.10.10">
    <property type="entry name" value="Winged helix-like DNA-binding domain superfamily/Winged helix DNA-binding domain"/>
    <property type="match status" value="1"/>
</dbReference>
<dbReference type="Pfam" id="PF03551">
    <property type="entry name" value="PadR"/>
    <property type="match status" value="1"/>
</dbReference>
<dbReference type="Pfam" id="PF10400">
    <property type="entry name" value="Vir_act_alpha_C"/>
    <property type="match status" value="1"/>
</dbReference>
<sequence length="180" mass="20028">MSLPHALLGLLATEPRSGYELSKELAEGPVGRFAWKAGHTSVYPELNRLLGKGLIADRGEGPRGRRTYAITDAGRRELRSWLMDDPVGPSKMRNEPVLRMFLLSVLDPDDAITVLRRVIDHVDTEAAELRRARAPYGDTVPPGPEGFGHIAAEFGVRVDQTVREWALWAIDQLSRHRSTP</sequence>
<feature type="domain" description="Transcription regulator PadR N-terminal" evidence="1">
    <location>
        <begin position="7"/>
        <end position="79"/>
    </location>
</feature>
<protein>
    <submittedName>
        <fullName evidence="3">PadR family transcriptional regulator</fullName>
    </submittedName>
</protein>
<evidence type="ECO:0000259" key="2">
    <source>
        <dbReference type="Pfam" id="PF10400"/>
    </source>
</evidence>
<evidence type="ECO:0000313" key="3">
    <source>
        <dbReference type="EMBL" id="MDA2806539.1"/>
    </source>
</evidence>
<organism evidence="3 4">
    <name type="scientific">Nocardiopsis suaedae</name>
    <dbReference type="NCBI Taxonomy" id="3018444"/>
    <lineage>
        <taxon>Bacteria</taxon>
        <taxon>Bacillati</taxon>
        <taxon>Actinomycetota</taxon>
        <taxon>Actinomycetes</taxon>
        <taxon>Streptosporangiales</taxon>
        <taxon>Nocardiopsidaceae</taxon>
        <taxon>Nocardiopsis</taxon>
    </lineage>
</organism>
<gene>
    <name evidence="3" type="ORF">O4U47_18660</name>
</gene>
<dbReference type="InterPro" id="IPR005149">
    <property type="entry name" value="Tscrpt_reg_PadR_N"/>
</dbReference>
<evidence type="ECO:0000259" key="1">
    <source>
        <dbReference type="Pfam" id="PF03551"/>
    </source>
</evidence>